<dbReference type="AlphaFoldDB" id="A0A016TP27"/>
<reference evidence="2" key="1">
    <citation type="journal article" date="2015" name="Nat. Genet.">
        <title>The genome and transcriptome of the zoonotic hookworm Ancylostoma ceylanicum identify infection-specific gene families.</title>
        <authorList>
            <person name="Schwarz E.M."/>
            <person name="Hu Y."/>
            <person name="Antoshechkin I."/>
            <person name="Miller M.M."/>
            <person name="Sternberg P.W."/>
            <person name="Aroian R.V."/>
        </authorList>
    </citation>
    <scope>NUCLEOTIDE SEQUENCE</scope>
    <source>
        <strain evidence="2">HY135</strain>
    </source>
</reference>
<evidence type="ECO:0000313" key="2">
    <source>
        <dbReference type="Proteomes" id="UP000024635"/>
    </source>
</evidence>
<gene>
    <name evidence="1" type="primary">Acey_s0089.g2295</name>
    <name evidence="1" type="ORF">Y032_0089g2295</name>
</gene>
<organism evidence="1 2">
    <name type="scientific">Ancylostoma ceylanicum</name>
    <dbReference type="NCBI Taxonomy" id="53326"/>
    <lineage>
        <taxon>Eukaryota</taxon>
        <taxon>Metazoa</taxon>
        <taxon>Ecdysozoa</taxon>
        <taxon>Nematoda</taxon>
        <taxon>Chromadorea</taxon>
        <taxon>Rhabditida</taxon>
        <taxon>Rhabditina</taxon>
        <taxon>Rhabditomorpha</taxon>
        <taxon>Strongyloidea</taxon>
        <taxon>Ancylostomatidae</taxon>
        <taxon>Ancylostomatinae</taxon>
        <taxon>Ancylostoma</taxon>
    </lineage>
</organism>
<comment type="caution">
    <text evidence="1">The sequence shown here is derived from an EMBL/GenBank/DDBJ whole genome shotgun (WGS) entry which is preliminary data.</text>
</comment>
<dbReference type="OrthoDB" id="5856672at2759"/>
<dbReference type="Proteomes" id="UP000024635">
    <property type="component" value="Unassembled WGS sequence"/>
</dbReference>
<proteinExistence type="predicted"/>
<accession>A0A016TP27</accession>
<evidence type="ECO:0000313" key="1">
    <source>
        <dbReference type="EMBL" id="EYC04228.1"/>
    </source>
</evidence>
<protein>
    <submittedName>
        <fullName evidence="1">Uncharacterized protein</fullName>
    </submittedName>
</protein>
<sequence>MNQHPWVKLNVPLPERADLSKVNVTSELPTTVYRHLGKGGYFGARFVKSLFPRKFEGTPFPTNQFPIMEVMRIEHAIDFRTPHLHSLLSATHDARNSLR</sequence>
<dbReference type="EMBL" id="JARK01001425">
    <property type="protein sequence ID" value="EYC04228.1"/>
    <property type="molecule type" value="Genomic_DNA"/>
</dbReference>
<name>A0A016TP27_9BILA</name>
<keyword evidence="2" id="KW-1185">Reference proteome</keyword>